<dbReference type="Gene3D" id="3.90.740.10">
    <property type="entry name" value="Valyl/Leucyl/Isoleucyl-tRNA synthetase, editing domain"/>
    <property type="match status" value="1"/>
</dbReference>
<dbReference type="Gene3D" id="3.40.50.620">
    <property type="entry name" value="HUPs"/>
    <property type="match status" value="2"/>
</dbReference>
<dbReference type="SUPFAM" id="SSF52374">
    <property type="entry name" value="Nucleotidylyl transferase"/>
    <property type="match status" value="1"/>
</dbReference>
<keyword evidence="4 11" id="KW-0436">Ligase</keyword>
<evidence type="ECO:0000256" key="11">
    <source>
        <dbReference type="HAMAP-Rule" id="MF_02004"/>
    </source>
</evidence>
<reference evidence="15 16" key="2">
    <citation type="submission" date="2018-09" db="EMBL/GenBank/DDBJ databases">
        <title>Genome of Sphaerochaeta halotolerans strain 4-11.</title>
        <authorList>
            <person name="Nazina T.N."/>
            <person name="Sokolova D.S."/>
        </authorList>
    </citation>
    <scope>NUCLEOTIDE SEQUENCE [LARGE SCALE GENOMIC DNA]</scope>
    <source>
        <strain evidence="15 16">4-11</strain>
    </source>
</reference>
<keyword evidence="9 11" id="KW-0030">Aminoacyl-tRNA synthetase</keyword>
<dbReference type="InterPro" id="IPR002300">
    <property type="entry name" value="aa-tRNA-synth_Ia"/>
</dbReference>
<evidence type="ECO:0000256" key="9">
    <source>
        <dbReference type="ARBA" id="ARBA00023146"/>
    </source>
</evidence>
<evidence type="ECO:0000256" key="4">
    <source>
        <dbReference type="ARBA" id="ARBA00022598"/>
    </source>
</evidence>
<reference evidence="16" key="1">
    <citation type="submission" date="2018-08" db="EMBL/GenBank/DDBJ databases">
        <authorList>
            <person name="Grouzdev D.S."/>
            <person name="Krutkina M.S."/>
        </authorList>
    </citation>
    <scope>NUCLEOTIDE SEQUENCE [LARGE SCALE GENOMIC DNA]</scope>
    <source>
        <strain evidence="16">4-11</strain>
    </source>
</reference>
<evidence type="ECO:0000259" key="13">
    <source>
        <dbReference type="Pfam" id="PF08264"/>
    </source>
</evidence>
<evidence type="ECO:0000256" key="1">
    <source>
        <dbReference type="ARBA" id="ARBA00004496"/>
    </source>
</evidence>
<dbReference type="InterPro" id="IPR013155">
    <property type="entry name" value="M/V/L/I-tRNA-synth_anticd-bd"/>
</dbReference>
<dbReference type="HAMAP" id="MF_02004">
    <property type="entry name" value="Val_tRNA_synth_type1"/>
    <property type="match status" value="1"/>
</dbReference>
<dbReference type="InterPro" id="IPR033705">
    <property type="entry name" value="Anticodon_Ia_Val"/>
</dbReference>
<evidence type="ECO:0000256" key="3">
    <source>
        <dbReference type="ARBA" id="ARBA00022490"/>
    </source>
</evidence>
<dbReference type="FunFam" id="3.40.50.620:FF:000032">
    <property type="entry name" value="Valine--tRNA ligase"/>
    <property type="match status" value="1"/>
</dbReference>
<feature type="domain" description="Aminoacyl-tRNA synthetase class Ia" evidence="12">
    <location>
        <begin position="19"/>
        <end position="565"/>
    </location>
</feature>
<dbReference type="InterPro" id="IPR019499">
    <property type="entry name" value="Val-tRNA_synth_tRNA-bd"/>
</dbReference>
<evidence type="ECO:0000256" key="6">
    <source>
        <dbReference type="ARBA" id="ARBA00022840"/>
    </source>
</evidence>
<feature type="binding site" evidence="11">
    <location>
        <position position="529"/>
    </location>
    <ligand>
        <name>ATP</name>
        <dbReference type="ChEBI" id="CHEBI:30616"/>
    </ligand>
</feature>
<keyword evidence="6 11" id="KW-0067">ATP-binding</keyword>
<dbReference type="InterPro" id="IPR002303">
    <property type="entry name" value="Valyl-tRNA_ligase"/>
</dbReference>
<keyword evidence="7 11" id="KW-0648">Protein biosynthesis</keyword>
<dbReference type="Pfam" id="PF08264">
    <property type="entry name" value="Anticodon_1"/>
    <property type="match status" value="1"/>
</dbReference>
<feature type="short sequence motif" description="'HIGH' region" evidence="11">
    <location>
        <begin position="46"/>
        <end position="56"/>
    </location>
</feature>
<dbReference type="GO" id="GO:0006438">
    <property type="term" value="P:valyl-tRNA aminoacylation"/>
    <property type="evidence" value="ECO:0007669"/>
    <property type="project" value="UniProtKB-UniRule"/>
</dbReference>
<dbReference type="Gene3D" id="2.170.220.10">
    <property type="match status" value="1"/>
</dbReference>
<dbReference type="PANTHER" id="PTHR11946">
    <property type="entry name" value="VALYL-TRNA SYNTHETASES"/>
    <property type="match status" value="1"/>
</dbReference>
<dbReference type="PANTHER" id="PTHR11946:SF93">
    <property type="entry name" value="VALINE--TRNA LIGASE, CHLOROPLASTIC_MITOCHONDRIAL 2"/>
    <property type="match status" value="1"/>
</dbReference>
<dbReference type="Pfam" id="PF10458">
    <property type="entry name" value="Val_tRNA-synt_C"/>
    <property type="match status" value="1"/>
</dbReference>
<dbReference type="GO" id="GO:0004832">
    <property type="term" value="F:valine-tRNA ligase activity"/>
    <property type="evidence" value="ECO:0007669"/>
    <property type="project" value="UniProtKB-UniRule"/>
</dbReference>
<comment type="caution">
    <text evidence="15">The sequence shown here is derived from an EMBL/GenBank/DDBJ whole genome shotgun (WGS) entry which is preliminary data.</text>
</comment>
<dbReference type="SUPFAM" id="SSF50677">
    <property type="entry name" value="ValRS/IleRS/LeuRS editing domain"/>
    <property type="match status" value="1"/>
</dbReference>
<dbReference type="InterPro" id="IPR001412">
    <property type="entry name" value="aa-tRNA-synth_I_CS"/>
</dbReference>
<dbReference type="InterPro" id="IPR010978">
    <property type="entry name" value="tRNA-bd_arm"/>
</dbReference>
<dbReference type="Gene3D" id="1.10.730.10">
    <property type="entry name" value="Isoleucyl-tRNA Synthetase, Domain 1"/>
    <property type="match status" value="1"/>
</dbReference>
<evidence type="ECO:0000256" key="2">
    <source>
        <dbReference type="ARBA" id="ARBA00011245"/>
    </source>
</evidence>
<comment type="function">
    <text evidence="11">Catalyzes the attachment of valine to tRNA(Val). As ValRS can inadvertently accommodate and process structurally similar amino acids such as threonine, to avoid such errors, it has a 'posttransfer' editing activity that hydrolyzes mischarged Thr-tRNA(Val) in a tRNA-dependent manner.</text>
</comment>
<dbReference type="InterPro" id="IPR009080">
    <property type="entry name" value="tRNAsynth_Ia_anticodon-bd"/>
</dbReference>
<accession>A0A372MHB3</accession>
<keyword evidence="8 11" id="KW-0175">Coiled coil</keyword>
<evidence type="ECO:0000256" key="7">
    <source>
        <dbReference type="ARBA" id="ARBA00022917"/>
    </source>
</evidence>
<evidence type="ECO:0000259" key="12">
    <source>
        <dbReference type="Pfam" id="PF00133"/>
    </source>
</evidence>
<feature type="short sequence motif" description="'KMSKS' region" evidence="11">
    <location>
        <begin position="526"/>
        <end position="530"/>
    </location>
</feature>
<protein>
    <recommendedName>
        <fullName evidence="11">Valine--tRNA ligase</fullName>
        <ecNumber evidence="11">6.1.1.9</ecNumber>
    </recommendedName>
    <alternativeName>
        <fullName evidence="11">Valyl-tRNA synthetase</fullName>
        <shortName evidence="11">ValRS</shortName>
    </alternativeName>
</protein>
<evidence type="ECO:0000259" key="14">
    <source>
        <dbReference type="Pfam" id="PF10458"/>
    </source>
</evidence>
<dbReference type="NCBIfam" id="TIGR00422">
    <property type="entry name" value="valS"/>
    <property type="match status" value="1"/>
</dbReference>
<name>A0A372MHB3_9SPIR</name>
<keyword evidence="16" id="KW-1185">Reference proteome</keyword>
<keyword evidence="3 11" id="KW-0963">Cytoplasm</keyword>
<comment type="catalytic activity">
    <reaction evidence="10 11">
        <text>tRNA(Val) + L-valine + ATP = L-valyl-tRNA(Val) + AMP + diphosphate</text>
        <dbReference type="Rhea" id="RHEA:10704"/>
        <dbReference type="Rhea" id="RHEA-COMP:9672"/>
        <dbReference type="Rhea" id="RHEA-COMP:9708"/>
        <dbReference type="ChEBI" id="CHEBI:30616"/>
        <dbReference type="ChEBI" id="CHEBI:33019"/>
        <dbReference type="ChEBI" id="CHEBI:57762"/>
        <dbReference type="ChEBI" id="CHEBI:78442"/>
        <dbReference type="ChEBI" id="CHEBI:78537"/>
        <dbReference type="ChEBI" id="CHEBI:456215"/>
        <dbReference type="EC" id="6.1.1.9"/>
    </reaction>
</comment>
<dbReference type="Pfam" id="PF00133">
    <property type="entry name" value="tRNA-synt_1"/>
    <property type="match status" value="1"/>
</dbReference>
<proteinExistence type="inferred from homology"/>
<dbReference type="InterPro" id="IPR037118">
    <property type="entry name" value="Val-tRNA_synth_C_sf"/>
</dbReference>
<dbReference type="InterPro" id="IPR014729">
    <property type="entry name" value="Rossmann-like_a/b/a_fold"/>
</dbReference>
<dbReference type="RefSeq" id="WP_117329973.1">
    <property type="nucleotide sequence ID" value="NZ_QUWK01000005.1"/>
</dbReference>
<comment type="subcellular location">
    <subcellularLocation>
        <location evidence="1 11">Cytoplasm</location>
    </subcellularLocation>
</comment>
<dbReference type="InterPro" id="IPR009008">
    <property type="entry name" value="Val/Leu/Ile-tRNA-synth_edit"/>
</dbReference>
<dbReference type="CDD" id="cd07962">
    <property type="entry name" value="Anticodon_Ia_Val"/>
    <property type="match status" value="1"/>
</dbReference>
<dbReference type="CDD" id="cd00817">
    <property type="entry name" value="ValRS_core"/>
    <property type="match status" value="1"/>
</dbReference>
<gene>
    <name evidence="11" type="primary">valS</name>
    <name evidence="15" type="ORF">DYP60_05945</name>
</gene>
<dbReference type="PROSITE" id="PS00178">
    <property type="entry name" value="AA_TRNA_LIGASE_I"/>
    <property type="match status" value="1"/>
</dbReference>
<comment type="similarity">
    <text evidence="11">Belongs to the class-I aminoacyl-tRNA synthetase family. ValS type 1 subfamily.</text>
</comment>
<dbReference type="EC" id="6.1.1.9" evidence="11"/>
<sequence length="884" mass="101621">MKAVELPKAYDPKQFEDRIYQQWLEEGKFKPVQGKEPPFTIVMPPPNVTGILHMGHALNNSLQDILTRYYRMSGRTTLWVPGTDHAGIATQNVVERQLAKEGLRRQDLGRDKFLERTWKVKEKHHGIITDQLKKIGCSCDWDHERFTMDEGLSQAVRESFVTLYERGLIYKGEYLVNYCPHCGTALADDEVEYQEVSGFLYDVRYPYSDGSGYSTVATTRPETMFGDVAIAVHPDDERYTHLVGKLVDLPLTDKKIPIIADSFVEMGFGTGMVKITPAHDPNDWQCGIRHNLEKVNVLNPDGTLNENCPEKYRGMSAVDARSVVVEDLKEQGYLVKEVVHNHDVGHCYRCHTVIEPYLSKQWFVRMEGMAKKALQAWKDEEIVFYPKRWEHTYTHWLENIHDWCISRQLWWGHRIPVWECQDCNEIIVSRDDPTSCPKCGSTNLIQESDVLDTWFSSWLWPFSTLGWPEKTADLKQFFPTSTLVTGYDIIFFWVSRMIMASLEFLGEVPFKDIYITGLVRDKQGRKMSKSLGNGIDPLDVVSQYGADAMKFTLAYMATQGQDILIDMETFKLGSRFANKVWNAARFLLMNLEGVELGEIAKVEFNTLDKWIYHQLNEATVTIKGAIENYKFNDAAQAVYDFFWNDFCDWYVESAKRGLYSENLGEKQRQVTILLDLLAESMRLMHPFVSFISEEIYQKLPNVHDQLIESTYPVFQEEREHKAEAALVQRMQEAVTGLRAMRSELGIPIERKIRVVVTFDKDFFASDFFTEQKALMATFAGASSIEVDSSDAIDVSGAFPVAGTGYEMYVFVREAIDVEKEIARLESDLDKHTKNLAKVRAKLSNEKFIQNAKEEAVEKEKGKEAEFEEKIEKGQKHLALLKSFL</sequence>
<dbReference type="GO" id="GO:0005524">
    <property type="term" value="F:ATP binding"/>
    <property type="evidence" value="ECO:0007669"/>
    <property type="project" value="UniProtKB-UniRule"/>
</dbReference>
<comment type="domain">
    <text evidence="11">The C-terminal coiled-coil domain is crucial for aminoacylation activity.</text>
</comment>
<evidence type="ECO:0000313" key="15">
    <source>
        <dbReference type="EMBL" id="RFU95165.1"/>
    </source>
</evidence>
<feature type="domain" description="Methionyl/Valyl/Leucyl/Isoleucyl-tRNA synthetase anticodon-binding" evidence="13">
    <location>
        <begin position="608"/>
        <end position="755"/>
    </location>
</feature>
<dbReference type="EMBL" id="QUWK01000005">
    <property type="protein sequence ID" value="RFU95165.1"/>
    <property type="molecule type" value="Genomic_DNA"/>
</dbReference>
<feature type="coiled-coil region" evidence="11">
    <location>
        <begin position="814"/>
        <end position="868"/>
    </location>
</feature>
<comment type="subunit">
    <text evidence="2 11">Monomer.</text>
</comment>
<feature type="domain" description="Valyl-tRNA synthetase tRNA-binding arm" evidence="14">
    <location>
        <begin position="816"/>
        <end position="880"/>
    </location>
</feature>
<dbReference type="SUPFAM" id="SSF47323">
    <property type="entry name" value="Anticodon-binding domain of a subclass of class I aminoacyl-tRNA synthetases"/>
    <property type="match status" value="1"/>
</dbReference>
<dbReference type="Gene3D" id="1.10.287.380">
    <property type="entry name" value="Valyl-tRNA synthetase, C-terminal domain"/>
    <property type="match status" value="1"/>
</dbReference>
<dbReference type="SUPFAM" id="SSF46589">
    <property type="entry name" value="tRNA-binding arm"/>
    <property type="match status" value="1"/>
</dbReference>
<dbReference type="FunFam" id="3.40.50.620:FF:000098">
    <property type="entry name" value="Valine--tRNA ligase"/>
    <property type="match status" value="1"/>
</dbReference>
<evidence type="ECO:0000256" key="8">
    <source>
        <dbReference type="ARBA" id="ARBA00023054"/>
    </source>
</evidence>
<dbReference type="AlphaFoldDB" id="A0A372MHB3"/>
<evidence type="ECO:0000256" key="5">
    <source>
        <dbReference type="ARBA" id="ARBA00022741"/>
    </source>
</evidence>
<dbReference type="NCBIfam" id="NF004349">
    <property type="entry name" value="PRK05729.1"/>
    <property type="match status" value="1"/>
</dbReference>
<organism evidence="15 16">
    <name type="scientific">Sphaerochaeta halotolerans</name>
    <dbReference type="NCBI Taxonomy" id="2293840"/>
    <lineage>
        <taxon>Bacteria</taxon>
        <taxon>Pseudomonadati</taxon>
        <taxon>Spirochaetota</taxon>
        <taxon>Spirochaetia</taxon>
        <taxon>Spirochaetales</taxon>
        <taxon>Sphaerochaetaceae</taxon>
        <taxon>Sphaerochaeta</taxon>
    </lineage>
</organism>
<keyword evidence="5 11" id="KW-0547">Nucleotide-binding</keyword>
<dbReference type="GO" id="GO:0005829">
    <property type="term" value="C:cytosol"/>
    <property type="evidence" value="ECO:0007669"/>
    <property type="project" value="TreeGrafter"/>
</dbReference>
<evidence type="ECO:0000256" key="10">
    <source>
        <dbReference type="ARBA" id="ARBA00047552"/>
    </source>
</evidence>
<dbReference type="Proteomes" id="UP000264002">
    <property type="component" value="Unassembled WGS sequence"/>
</dbReference>
<evidence type="ECO:0000313" key="16">
    <source>
        <dbReference type="Proteomes" id="UP000264002"/>
    </source>
</evidence>
<comment type="domain">
    <text evidence="11">ValRS has two distinct active sites: one for aminoacylation and one for editing. The misactivated threonine is translocated from the active site to the editing site.</text>
</comment>
<dbReference type="GO" id="GO:0002161">
    <property type="term" value="F:aminoacyl-tRNA deacylase activity"/>
    <property type="evidence" value="ECO:0007669"/>
    <property type="project" value="InterPro"/>
</dbReference>
<dbReference type="PRINTS" id="PR00986">
    <property type="entry name" value="TRNASYNTHVAL"/>
</dbReference>